<dbReference type="AlphaFoldDB" id="A0A443SVN3"/>
<reference evidence="4 5" key="1">
    <citation type="journal article" date="2018" name="Gigascience">
        <title>Genomes of trombidid mites reveal novel predicted allergens and laterally-transferred genes associated with secondary metabolism.</title>
        <authorList>
            <person name="Dong X."/>
            <person name="Chaisiri K."/>
            <person name="Xia D."/>
            <person name="Armstrong S.D."/>
            <person name="Fang Y."/>
            <person name="Donnelly M.J."/>
            <person name="Kadowaki T."/>
            <person name="McGarry J.W."/>
            <person name="Darby A.C."/>
            <person name="Makepeace B.L."/>
        </authorList>
    </citation>
    <scope>NUCLEOTIDE SEQUENCE [LARGE SCALE GENOMIC DNA]</scope>
    <source>
        <strain evidence="4">UoL-UT</strain>
    </source>
</reference>
<evidence type="ECO:0000256" key="1">
    <source>
        <dbReference type="SAM" id="MobiDB-lite"/>
    </source>
</evidence>
<dbReference type="STRING" id="299467.A0A443SVN3"/>
<feature type="region of interest" description="Disordered" evidence="1">
    <location>
        <begin position="172"/>
        <end position="229"/>
    </location>
</feature>
<dbReference type="Proteomes" id="UP000288716">
    <property type="component" value="Unassembled WGS sequence"/>
</dbReference>
<keyword evidence="2" id="KW-0812">Transmembrane</keyword>
<dbReference type="EMBL" id="NCKV01000128">
    <property type="protein sequence ID" value="RWS31567.1"/>
    <property type="molecule type" value="Genomic_DNA"/>
</dbReference>
<keyword evidence="2" id="KW-1133">Transmembrane helix</keyword>
<feature type="compositionally biased region" description="Polar residues" evidence="1">
    <location>
        <begin position="215"/>
        <end position="229"/>
    </location>
</feature>
<dbReference type="OrthoDB" id="6480698at2759"/>
<evidence type="ECO:0000256" key="3">
    <source>
        <dbReference type="SAM" id="SignalP"/>
    </source>
</evidence>
<evidence type="ECO:0000256" key="2">
    <source>
        <dbReference type="SAM" id="Phobius"/>
    </source>
</evidence>
<proteinExistence type="predicted"/>
<accession>A0A443SVN3</accession>
<keyword evidence="3" id="KW-0732">Signal</keyword>
<feature type="compositionally biased region" description="Polar residues" evidence="1">
    <location>
        <begin position="176"/>
        <end position="195"/>
    </location>
</feature>
<keyword evidence="2" id="KW-0472">Membrane</keyword>
<gene>
    <name evidence="4" type="ORF">B4U80_13592</name>
</gene>
<feature type="signal peptide" evidence="3">
    <location>
        <begin position="1"/>
        <end position="20"/>
    </location>
</feature>
<name>A0A443SVN3_9ACAR</name>
<evidence type="ECO:0008006" key="6">
    <source>
        <dbReference type="Google" id="ProtNLM"/>
    </source>
</evidence>
<comment type="caution">
    <text evidence="4">The sequence shown here is derived from an EMBL/GenBank/DDBJ whole genome shotgun (WGS) entry which is preliminary data.</text>
</comment>
<dbReference type="VEuPathDB" id="VectorBase:LDEU000473"/>
<organism evidence="4 5">
    <name type="scientific">Leptotrombidium deliense</name>
    <dbReference type="NCBI Taxonomy" id="299467"/>
    <lineage>
        <taxon>Eukaryota</taxon>
        <taxon>Metazoa</taxon>
        <taxon>Ecdysozoa</taxon>
        <taxon>Arthropoda</taxon>
        <taxon>Chelicerata</taxon>
        <taxon>Arachnida</taxon>
        <taxon>Acari</taxon>
        <taxon>Acariformes</taxon>
        <taxon>Trombidiformes</taxon>
        <taxon>Prostigmata</taxon>
        <taxon>Anystina</taxon>
        <taxon>Parasitengona</taxon>
        <taxon>Trombiculoidea</taxon>
        <taxon>Trombiculidae</taxon>
        <taxon>Leptotrombidium</taxon>
    </lineage>
</organism>
<feature type="chain" id="PRO_5019547719" description="EB domain-containing protein" evidence="3">
    <location>
        <begin position="21"/>
        <end position="229"/>
    </location>
</feature>
<feature type="transmembrane region" description="Helical" evidence="2">
    <location>
        <begin position="126"/>
        <end position="149"/>
    </location>
</feature>
<evidence type="ECO:0000313" key="5">
    <source>
        <dbReference type="Proteomes" id="UP000288716"/>
    </source>
</evidence>
<evidence type="ECO:0000313" key="4">
    <source>
        <dbReference type="EMBL" id="RWS31567.1"/>
    </source>
</evidence>
<keyword evidence="5" id="KW-1185">Reference proteome</keyword>
<sequence>MKAKVVLVFCLTHCLRVSFGHIGQSCNALLRICLPPSNQVYCDKDNVCRCKPEYPVQVTVHNCAKPRNYGDKCKYQEECAATDLNLHCTQSPYLSQCECKPGYIYNYNNKLCVKDDSSLSTIQNSLLLPSAAGLLILFLSVLCCCLLLWHTVCRKRQPRNSFDAGLRMRNRPVHSVESQSENRNSSDTTNANLPSYDSVLYDETPPSYDEVIKGTYQQDLSSSPCIPKD</sequence>
<protein>
    <recommendedName>
        <fullName evidence="6">EB domain-containing protein</fullName>
    </recommendedName>
</protein>